<protein>
    <submittedName>
        <fullName evidence="1">Uncharacterized protein</fullName>
    </submittedName>
</protein>
<gene>
    <name evidence="1" type="ORF">CC77DRAFT_1022400</name>
</gene>
<evidence type="ECO:0000313" key="1">
    <source>
        <dbReference type="EMBL" id="OAG18163.1"/>
    </source>
</evidence>
<sequence length="73" mass="8333">MQGSCVLLAQRLELSHRLGYRLRPQSCPHHVHRQITRPKIPLLDQFARSCDADQPPSNYVATRSQHAIGLYAQ</sequence>
<dbReference type="RefSeq" id="XP_018383584.1">
    <property type="nucleotide sequence ID" value="XM_018525455.1"/>
</dbReference>
<keyword evidence="2" id="KW-1185">Reference proteome</keyword>
<dbReference type="GeneID" id="29111049"/>
<reference evidence="1 2" key="1">
    <citation type="submission" date="2016-05" db="EMBL/GenBank/DDBJ databases">
        <title>Comparative analysis of secretome profiles of manganese(II)-oxidizing ascomycete fungi.</title>
        <authorList>
            <consortium name="DOE Joint Genome Institute"/>
            <person name="Zeiner C.A."/>
            <person name="Purvine S.O."/>
            <person name="Zink E.M."/>
            <person name="Wu S."/>
            <person name="Pasa-Tolic L."/>
            <person name="Chaput D.L."/>
            <person name="Haridas S."/>
            <person name="Grigoriev I.V."/>
            <person name="Santelli C.M."/>
            <person name="Hansel C.M."/>
        </authorList>
    </citation>
    <scope>NUCLEOTIDE SEQUENCE [LARGE SCALE GENOMIC DNA]</scope>
    <source>
        <strain evidence="1 2">SRC1lrK2f</strain>
    </source>
</reference>
<dbReference type="Proteomes" id="UP000077248">
    <property type="component" value="Unassembled WGS sequence"/>
</dbReference>
<dbReference type="EMBL" id="KV441484">
    <property type="protein sequence ID" value="OAG18163.1"/>
    <property type="molecule type" value="Genomic_DNA"/>
</dbReference>
<accession>A0A177DEI5</accession>
<proteinExistence type="predicted"/>
<name>A0A177DEI5_ALTAL</name>
<dbReference type="AlphaFoldDB" id="A0A177DEI5"/>
<dbReference type="VEuPathDB" id="FungiDB:CC77DRAFT_1022400"/>
<organism evidence="1 2">
    <name type="scientific">Alternaria alternata</name>
    <name type="common">Alternaria rot fungus</name>
    <name type="synonym">Torula alternata</name>
    <dbReference type="NCBI Taxonomy" id="5599"/>
    <lineage>
        <taxon>Eukaryota</taxon>
        <taxon>Fungi</taxon>
        <taxon>Dikarya</taxon>
        <taxon>Ascomycota</taxon>
        <taxon>Pezizomycotina</taxon>
        <taxon>Dothideomycetes</taxon>
        <taxon>Pleosporomycetidae</taxon>
        <taxon>Pleosporales</taxon>
        <taxon>Pleosporineae</taxon>
        <taxon>Pleosporaceae</taxon>
        <taxon>Alternaria</taxon>
        <taxon>Alternaria sect. Alternaria</taxon>
        <taxon>Alternaria alternata complex</taxon>
    </lineage>
</organism>
<dbReference type="KEGG" id="aalt:CC77DRAFT_1022400"/>
<evidence type="ECO:0000313" key="2">
    <source>
        <dbReference type="Proteomes" id="UP000077248"/>
    </source>
</evidence>